<evidence type="ECO:0000256" key="2">
    <source>
        <dbReference type="ARBA" id="ARBA00022475"/>
    </source>
</evidence>
<dbReference type="Pfam" id="PF02687">
    <property type="entry name" value="FtsX"/>
    <property type="match status" value="1"/>
</dbReference>
<evidence type="ECO:0000256" key="6">
    <source>
        <dbReference type="ARBA" id="ARBA00038076"/>
    </source>
</evidence>
<evidence type="ECO:0000256" key="5">
    <source>
        <dbReference type="ARBA" id="ARBA00023136"/>
    </source>
</evidence>
<accession>A0A4P7GMI1</accession>
<proteinExistence type="inferred from homology"/>
<comment type="similarity">
    <text evidence="6">Belongs to the ABC-4 integral membrane protein family.</text>
</comment>
<feature type="transmembrane region" description="Helical" evidence="7">
    <location>
        <begin position="280"/>
        <end position="305"/>
    </location>
</feature>
<dbReference type="GO" id="GO:0022857">
    <property type="term" value="F:transmembrane transporter activity"/>
    <property type="evidence" value="ECO:0007669"/>
    <property type="project" value="TreeGrafter"/>
</dbReference>
<keyword evidence="10" id="KW-1185">Reference proteome</keyword>
<dbReference type="InterPro" id="IPR003838">
    <property type="entry name" value="ABC3_permease_C"/>
</dbReference>
<dbReference type="PANTHER" id="PTHR30572">
    <property type="entry name" value="MEMBRANE COMPONENT OF TRANSPORTER-RELATED"/>
    <property type="match status" value="1"/>
</dbReference>
<feature type="transmembrane region" description="Helical" evidence="7">
    <location>
        <begin position="789"/>
        <end position="813"/>
    </location>
</feature>
<gene>
    <name evidence="9" type="ORF">EXE57_13840</name>
</gene>
<dbReference type="EMBL" id="CP038267">
    <property type="protein sequence ID" value="QBR93223.1"/>
    <property type="molecule type" value="Genomic_DNA"/>
</dbReference>
<feature type="transmembrane region" description="Helical" evidence="7">
    <location>
        <begin position="361"/>
        <end position="384"/>
    </location>
</feature>
<evidence type="ECO:0000256" key="3">
    <source>
        <dbReference type="ARBA" id="ARBA00022692"/>
    </source>
</evidence>
<dbReference type="KEGG" id="noy:EXE57_13840"/>
<reference evidence="9 10" key="1">
    <citation type="submission" date="2019-03" db="EMBL/GenBank/DDBJ databases">
        <title>Three New Species of Nocardioides, Nocardioides euryhalodurans sp. nov., Nocardioides seonyuensis sp. nov. and Nocardioides eburneoflavus sp. nov., Iolated from Soil.</title>
        <authorList>
            <person name="Roh S.G."/>
            <person name="Lee C."/>
            <person name="Kim M.-K."/>
            <person name="Kim S.B."/>
        </authorList>
    </citation>
    <scope>NUCLEOTIDE SEQUENCE [LARGE SCALE GENOMIC DNA]</scope>
    <source>
        <strain evidence="9 10">MMS17-SY117</strain>
    </source>
</reference>
<feature type="transmembrane region" description="Helical" evidence="7">
    <location>
        <begin position="26"/>
        <end position="45"/>
    </location>
</feature>
<organism evidence="9 10">
    <name type="scientific">Nocardioides euryhalodurans</name>
    <dbReference type="NCBI Taxonomy" id="2518370"/>
    <lineage>
        <taxon>Bacteria</taxon>
        <taxon>Bacillati</taxon>
        <taxon>Actinomycetota</taxon>
        <taxon>Actinomycetes</taxon>
        <taxon>Propionibacteriales</taxon>
        <taxon>Nocardioidaceae</taxon>
        <taxon>Nocardioides</taxon>
    </lineage>
</organism>
<evidence type="ECO:0000256" key="1">
    <source>
        <dbReference type="ARBA" id="ARBA00004651"/>
    </source>
</evidence>
<feature type="transmembrane region" description="Helical" evidence="7">
    <location>
        <begin position="833"/>
        <end position="855"/>
    </location>
</feature>
<evidence type="ECO:0000256" key="7">
    <source>
        <dbReference type="SAM" id="Phobius"/>
    </source>
</evidence>
<evidence type="ECO:0000259" key="8">
    <source>
        <dbReference type="Pfam" id="PF02687"/>
    </source>
</evidence>
<keyword evidence="2" id="KW-1003">Cell membrane</keyword>
<dbReference type="InterPro" id="IPR050250">
    <property type="entry name" value="Macrolide_Exporter_MacB"/>
</dbReference>
<dbReference type="PANTHER" id="PTHR30572:SF4">
    <property type="entry name" value="ABC TRANSPORTER PERMEASE YTRF"/>
    <property type="match status" value="1"/>
</dbReference>
<evidence type="ECO:0000313" key="9">
    <source>
        <dbReference type="EMBL" id="QBR93223.1"/>
    </source>
</evidence>
<dbReference type="AlphaFoldDB" id="A0A4P7GMI1"/>
<feature type="transmembrane region" description="Helical" evidence="7">
    <location>
        <begin position="444"/>
        <end position="466"/>
    </location>
</feature>
<dbReference type="OrthoDB" id="5101691at2"/>
<comment type="subcellular location">
    <subcellularLocation>
        <location evidence="1">Cell membrane</location>
        <topology evidence="1">Multi-pass membrane protein</topology>
    </subcellularLocation>
</comment>
<evidence type="ECO:0000313" key="10">
    <source>
        <dbReference type="Proteomes" id="UP000294894"/>
    </source>
</evidence>
<dbReference type="GO" id="GO:0005886">
    <property type="term" value="C:plasma membrane"/>
    <property type="evidence" value="ECO:0007669"/>
    <property type="project" value="UniProtKB-SubCell"/>
</dbReference>
<feature type="transmembrane region" description="Helical" evidence="7">
    <location>
        <begin position="498"/>
        <end position="517"/>
    </location>
</feature>
<sequence length="872" mass="88708">MRLPATLALVLRRAGANPAPVVSVAVNVLVVCTLVAGLAASLTLLQREALASALAVAPAEDTVLAASAPYDADDPAGQDAAVRAVLDPVVGVAGGIVVGLSGSGTYDLLGPAAGRDPGRTFATVDGAEDRLDVTEGRLPADSSGPLEVVVPASGDLAVGDELRLVGRADERRVEAVVVGRWGLPPGTERWLSGLDPEALLVAPERFADVAGTGTAARWRAVPDLEALGPDQLAPLVDEVVAASAELEAVGEELSTTVQAETGLVESLSTRARELTVLRALLVPAGLLVLVAAAGLVLVAAGLAVVRRDDEALLRSRGAGHWQLTGPTTTETLLLCGAGAVVAPLLASAVVRIGDVRPPLTLSAWVASTAAAAACALALSVPVAVRAVTGDRGQQLSVERQRRRTLTVLLATVLLVAALGVLAVVELRAFGGSVESATTTSTVDPLLVASPALLMLAVAVLVALLGLPPLFRLLARLVGSRGVPLALGSRFAARAVSRTVPLALAVTLASGTLAFAAVERSSSEAARSERASYVAGPDVRVTAPPDAQRAGVEAEREALAAVTGVESVSPVDRDSLFVDDLPADALLADLSATDPADLVGDADVDLSPLADGTGDTVPVAVTEDLADDASLDVGDTVTLSVFGVPTGLEVAVVLPALRTVTDGSGGILMDARAAGPVVRAAEEPDEWWLTVASGREDDVADAVRERPDLAADVLTRDDVLRRLDDDPSTGGAALAQVLVLTAAGTLVVGTLLLVSVVLLRRRERADQARMLGAAGGDRRSLTGVLAWEHAFVTGAGVVVGVLAGTAVAAVTLVSMTLGPDGRLLQPEPQLVVPWLPLLLPPLVMVTLPLLALVWLVRRDHGPGLSAPDTGGGR</sequence>
<dbReference type="Proteomes" id="UP000294894">
    <property type="component" value="Chromosome"/>
</dbReference>
<feature type="transmembrane region" description="Helical" evidence="7">
    <location>
        <begin position="405"/>
        <end position="424"/>
    </location>
</feature>
<protein>
    <submittedName>
        <fullName evidence="9">FtsX-like permease family protein</fullName>
    </submittedName>
</protein>
<keyword evidence="5 7" id="KW-0472">Membrane</keyword>
<name>A0A4P7GMI1_9ACTN</name>
<evidence type="ECO:0000256" key="4">
    <source>
        <dbReference type="ARBA" id="ARBA00022989"/>
    </source>
</evidence>
<feature type="transmembrane region" description="Helical" evidence="7">
    <location>
        <begin position="736"/>
        <end position="758"/>
    </location>
</feature>
<keyword evidence="3 7" id="KW-0812">Transmembrane</keyword>
<dbReference type="RefSeq" id="WP_135078432.1">
    <property type="nucleotide sequence ID" value="NZ_CP038267.1"/>
</dbReference>
<feature type="domain" description="ABC3 transporter permease C-terminal" evidence="8">
    <location>
        <begin position="741"/>
        <end position="856"/>
    </location>
</feature>
<keyword evidence="4 7" id="KW-1133">Transmembrane helix</keyword>